<evidence type="ECO:0000256" key="6">
    <source>
        <dbReference type="ARBA" id="ARBA00022723"/>
    </source>
</evidence>
<sequence length="229" mass="25895">MSLSAVHGNLSSLKSCQNDINTGMDIVTDVAMDLVETLDEVNETNSLKELENMMLECAKLDRDINHFIDVVHQVTSDATSQQPDAMFSLSETVKRQFENKLSQLSDSELHRHRKVTAFKDSIRNSQGQAGQESGANLEELDEDIAVTQSQSNFTCPLTTVEMVNPVKNWKCNHYYDKEAIVNLIRSRHDQRKKCRCPVVGCGNSDVKESDLVPDQVLRRRIQAQKRNKT</sequence>
<dbReference type="AlphaFoldDB" id="A0AAW0NA73"/>
<reference evidence="16" key="1">
    <citation type="submission" date="2024-04" db="EMBL/GenBank/DDBJ databases">
        <title>Salinicola lusitanus LLJ914,a marine bacterium isolated from the Okinawa Trough.</title>
        <authorList>
            <person name="Li J."/>
        </authorList>
    </citation>
    <scope>NUCLEOTIDE SEQUENCE [LARGE SCALE GENOMIC DNA]</scope>
</reference>
<evidence type="ECO:0000256" key="2">
    <source>
        <dbReference type="ARBA" id="ARBA00004718"/>
    </source>
</evidence>
<evidence type="ECO:0000256" key="3">
    <source>
        <dbReference type="ARBA" id="ARBA00008212"/>
    </source>
</evidence>
<dbReference type="EMBL" id="JBBPFD010000019">
    <property type="protein sequence ID" value="KAK7887090.1"/>
    <property type="molecule type" value="Genomic_DNA"/>
</dbReference>
<dbReference type="GO" id="GO:0008270">
    <property type="term" value="F:zinc ion binding"/>
    <property type="evidence" value="ECO:0007669"/>
    <property type="project" value="UniProtKB-KW"/>
</dbReference>
<accession>A0AAW0NA73</accession>
<comment type="subcellular location">
    <subcellularLocation>
        <location evidence="1">Nucleus</location>
    </subcellularLocation>
</comment>
<keyword evidence="9" id="KW-0862">Zinc</keyword>
<dbReference type="GO" id="GO:0030915">
    <property type="term" value="C:Smc5-Smc6 complex"/>
    <property type="evidence" value="ECO:0007669"/>
    <property type="project" value="InterPro"/>
</dbReference>
<protein>
    <recommendedName>
        <fullName evidence="4">E3 SUMO-protein ligase NSE2</fullName>
    </recommendedName>
    <alternativeName>
        <fullName evidence="11">E3 SUMO-protein transferase NSE2</fullName>
    </alternativeName>
    <alternativeName>
        <fullName evidence="12">Non-structural maintenance of chromosomes element 2 homolog</fullName>
    </alternativeName>
</protein>
<evidence type="ECO:0000256" key="1">
    <source>
        <dbReference type="ARBA" id="ARBA00004123"/>
    </source>
</evidence>
<dbReference type="Pfam" id="PF11789">
    <property type="entry name" value="zf-Nse"/>
    <property type="match status" value="1"/>
</dbReference>
<evidence type="ECO:0000256" key="11">
    <source>
        <dbReference type="ARBA" id="ARBA00031731"/>
    </source>
</evidence>
<dbReference type="InterPro" id="IPR004181">
    <property type="entry name" value="Znf_MIZ"/>
</dbReference>
<name>A0AAW0NA73_9GOBI</name>
<keyword evidence="6" id="KW-0479">Metal-binding</keyword>
<evidence type="ECO:0000256" key="4">
    <source>
        <dbReference type="ARBA" id="ARBA00020923"/>
    </source>
</evidence>
<dbReference type="GO" id="GO:0061665">
    <property type="term" value="F:SUMO ligase activity"/>
    <property type="evidence" value="ECO:0007669"/>
    <property type="project" value="TreeGrafter"/>
</dbReference>
<dbReference type="Gene3D" id="3.30.40.10">
    <property type="entry name" value="Zinc/RING finger domain, C3HC4 (zinc finger)"/>
    <property type="match status" value="1"/>
</dbReference>
<comment type="caution">
    <text evidence="15">The sequence shown here is derived from an EMBL/GenBank/DDBJ whole genome shotgun (WGS) entry which is preliminary data.</text>
</comment>
<dbReference type="PROSITE" id="PS51044">
    <property type="entry name" value="ZF_SP_RING"/>
    <property type="match status" value="1"/>
</dbReference>
<feature type="domain" description="SP-RING-type" evidence="14">
    <location>
        <begin position="140"/>
        <end position="226"/>
    </location>
</feature>
<evidence type="ECO:0000256" key="10">
    <source>
        <dbReference type="ARBA" id="ARBA00023242"/>
    </source>
</evidence>
<dbReference type="GO" id="GO:0000724">
    <property type="term" value="P:double-strand break repair via homologous recombination"/>
    <property type="evidence" value="ECO:0007669"/>
    <property type="project" value="InterPro"/>
</dbReference>
<gene>
    <name evidence="15" type="ORF">WMY93_026711</name>
</gene>
<evidence type="ECO:0000256" key="13">
    <source>
        <dbReference type="PROSITE-ProRule" id="PRU00452"/>
    </source>
</evidence>
<dbReference type="InterPro" id="IPR013083">
    <property type="entry name" value="Znf_RING/FYVE/PHD"/>
</dbReference>
<keyword evidence="7 13" id="KW-0863">Zinc-finger</keyword>
<dbReference type="PANTHER" id="PTHR21330">
    <property type="entry name" value="E3 SUMO-PROTEIN LIGASE NSE2"/>
    <property type="match status" value="1"/>
</dbReference>
<dbReference type="CDD" id="cd16651">
    <property type="entry name" value="SPL-RING_NSE2"/>
    <property type="match status" value="1"/>
</dbReference>
<evidence type="ECO:0000256" key="9">
    <source>
        <dbReference type="ARBA" id="ARBA00022833"/>
    </source>
</evidence>
<dbReference type="GO" id="GO:0005634">
    <property type="term" value="C:nucleus"/>
    <property type="evidence" value="ECO:0007669"/>
    <property type="project" value="UniProtKB-SubCell"/>
</dbReference>
<dbReference type="Proteomes" id="UP001460270">
    <property type="component" value="Unassembled WGS sequence"/>
</dbReference>
<evidence type="ECO:0000256" key="5">
    <source>
        <dbReference type="ARBA" id="ARBA00022679"/>
    </source>
</evidence>
<dbReference type="SUPFAM" id="SSF57850">
    <property type="entry name" value="RING/U-box"/>
    <property type="match status" value="1"/>
</dbReference>
<evidence type="ECO:0000256" key="8">
    <source>
        <dbReference type="ARBA" id="ARBA00022786"/>
    </source>
</evidence>
<keyword evidence="16" id="KW-1185">Reference proteome</keyword>
<keyword evidence="8" id="KW-0833">Ubl conjugation pathway</keyword>
<evidence type="ECO:0000256" key="7">
    <source>
        <dbReference type="ARBA" id="ARBA00022771"/>
    </source>
</evidence>
<evidence type="ECO:0000256" key="12">
    <source>
        <dbReference type="ARBA" id="ARBA00032533"/>
    </source>
</evidence>
<dbReference type="GO" id="GO:0016925">
    <property type="term" value="P:protein sumoylation"/>
    <property type="evidence" value="ECO:0007669"/>
    <property type="project" value="TreeGrafter"/>
</dbReference>
<keyword evidence="10" id="KW-0539">Nucleus</keyword>
<dbReference type="PANTHER" id="PTHR21330:SF1">
    <property type="entry name" value="E3 SUMO-PROTEIN LIGASE NSE2"/>
    <property type="match status" value="1"/>
</dbReference>
<comment type="pathway">
    <text evidence="2">Protein modification; protein sumoylation.</text>
</comment>
<proteinExistence type="inferred from homology"/>
<keyword evidence="5" id="KW-0808">Transferase</keyword>
<dbReference type="InterPro" id="IPR026846">
    <property type="entry name" value="Nse2(Mms21)"/>
</dbReference>
<evidence type="ECO:0000313" key="16">
    <source>
        <dbReference type="Proteomes" id="UP001460270"/>
    </source>
</evidence>
<organism evidence="15 16">
    <name type="scientific">Mugilogobius chulae</name>
    <name type="common">yellowstripe goby</name>
    <dbReference type="NCBI Taxonomy" id="88201"/>
    <lineage>
        <taxon>Eukaryota</taxon>
        <taxon>Metazoa</taxon>
        <taxon>Chordata</taxon>
        <taxon>Craniata</taxon>
        <taxon>Vertebrata</taxon>
        <taxon>Euteleostomi</taxon>
        <taxon>Actinopterygii</taxon>
        <taxon>Neopterygii</taxon>
        <taxon>Teleostei</taxon>
        <taxon>Neoteleostei</taxon>
        <taxon>Acanthomorphata</taxon>
        <taxon>Gobiaria</taxon>
        <taxon>Gobiiformes</taxon>
        <taxon>Gobioidei</taxon>
        <taxon>Gobiidae</taxon>
        <taxon>Gobionellinae</taxon>
        <taxon>Mugilogobius</taxon>
    </lineage>
</organism>
<evidence type="ECO:0000313" key="15">
    <source>
        <dbReference type="EMBL" id="KAK7887090.1"/>
    </source>
</evidence>
<evidence type="ECO:0000259" key="14">
    <source>
        <dbReference type="PROSITE" id="PS51044"/>
    </source>
</evidence>
<comment type="similarity">
    <text evidence="3">Belongs to the NSE2 family.</text>
</comment>